<keyword evidence="2" id="KW-1185">Reference proteome</keyword>
<dbReference type="OrthoDB" id="419816at2"/>
<name>A0A285GVZ2_9FIRM</name>
<accession>A0A285GVZ2</accession>
<dbReference type="EMBL" id="OBDZ01000011">
    <property type="protein sequence ID" value="SNY27682.1"/>
    <property type="molecule type" value="Genomic_DNA"/>
</dbReference>
<reference evidence="2" key="1">
    <citation type="submission" date="2017-09" db="EMBL/GenBank/DDBJ databases">
        <authorList>
            <person name="Varghese N."/>
            <person name="Submissions S."/>
        </authorList>
    </citation>
    <scope>NUCLEOTIDE SEQUENCE [LARGE SCALE GENOMIC DNA]</scope>
    <source>
        <strain evidence="2">MSL47</strain>
    </source>
</reference>
<proteinExistence type="predicted"/>
<dbReference type="Proteomes" id="UP000219573">
    <property type="component" value="Unassembled WGS sequence"/>
</dbReference>
<sequence length="85" mass="10294">MFKYFYRIYDKYNKKIVALAIFTEDRKGYKPSSFDYDFHGTKLSYHYNNYKILEQQESELLDSDNPFAMVILARLYSLEVRVKIV</sequence>
<evidence type="ECO:0000313" key="2">
    <source>
        <dbReference type="Proteomes" id="UP000219573"/>
    </source>
</evidence>
<protein>
    <submittedName>
        <fullName evidence="1">Uncharacterized protein</fullName>
    </submittedName>
</protein>
<organism evidence="1 2">
    <name type="scientific">Orenia metallireducens</name>
    <dbReference type="NCBI Taxonomy" id="1413210"/>
    <lineage>
        <taxon>Bacteria</taxon>
        <taxon>Bacillati</taxon>
        <taxon>Bacillota</taxon>
        <taxon>Clostridia</taxon>
        <taxon>Halanaerobiales</taxon>
        <taxon>Halobacteroidaceae</taxon>
        <taxon>Orenia</taxon>
    </lineage>
</organism>
<dbReference type="RefSeq" id="WP_143786666.1">
    <property type="nucleotide sequence ID" value="NZ_OBDZ01000011.1"/>
</dbReference>
<dbReference type="AlphaFoldDB" id="A0A285GVZ2"/>
<evidence type="ECO:0000313" key="1">
    <source>
        <dbReference type="EMBL" id="SNY27682.1"/>
    </source>
</evidence>
<gene>
    <name evidence="1" type="ORF">SAMN06265827_11168</name>
</gene>